<dbReference type="GO" id="GO:0003724">
    <property type="term" value="F:RNA helicase activity"/>
    <property type="evidence" value="ECO:0007669"/>
    <property type="project" value="InterPro"/>
</dbReference>
<evidence type="ECO:0000256" key="5">
    <source>
        <dbReference type="ARBA" id="ARBA00038437"/>
    </source>
</evidence>
<keyword evidence="3 10" id="KW-0347">Helicase</keyword>
<dbReference type="InterPro" id="IPR044742">
    <property type="entry name" value="DEAD/DEAH_RhlB"/>
</dbReference>
<dbReference type="GO" id="GO:0005829">
    <property type="term" value="C:cytosol"/>
    <property type="evidence" value="ECO:0007669"/>
    <property type="project" value="TreeGrafter"/>
</dbReference>
<keyword evidence="2" id="KW-0378">Hydrolase</keyword>
<dbReference type="InterPro" id="IPR011545">
    <property type="entry name" value="DEAD/DEAH_box_helicase_dom"/>
</dbReference>
<reference evidence="10 11" key="1">
    <citation type="submission" date="2018-05" db="EMBL/GenBank/DDBJ databases">
        <title>Marinilabilia rubrum sp. nov., isolated from saltern sediment.</title>
        <authorList>
            <person name="Zhang R."/>
        </authorList>
    </citation>
    <scope>NUCLEOTIDE SEQUENCE [LARGE SCALE GENOMIC DNA]</scope>
    <source>
        <strain evidence="10 11">WTE16</strain>
    </source>
</reference>
<keyword evidence="11" id="KW-1185">Reference proteome</keyword>
<dbReference type="EMBL" id="QEWP01000031">
    <property type="protein sequence ID" value="PWD97592.1"/>
    <property type="molecule type" value="Genomic_DNA"/>
</dbReference>
<dbReference type="PROSITE" id="PS51194">
    <property type="entry name" value="HELICASE_CTER"/>
    <property type="match status" value="1"/>
</dbReference>
<dbReference type="PROSITE" id="PS51195">
    <property type="entry name" value="Q_MOTIF"/>
    <property type="match status" value="1"/>
</dbReference>
<evidence type="ECO:0000259" key="7">
    <source>
        <dbReference type="PROSITE" id="PS51192"/>
    </source>
</evidence>
<organism evidence="10 11">
    <name type="scientific">Marinilabilia rubra</name>
    <dbReference type="NCBI Taxonomy" id="2162893"/>
    <lineage>
        <taxon>Bacteria</taxon>
        <taxon>Pseudomonadati</taxon>
        <taxon>Bacteroidota</taxon>
        <taxon>Bacteroidia</taxon>
        <taxon>Marinilabiliales</taxon>
        <taxon>Marinilabiliaceae</taxon>
        <taxon>Marinilabilia</taxon>
    </lineage>
</organism>
<feature type="short sequence motif" description="Q motif" evidence="6">
    <location>
        <begin position="1"/>
        <end position="29"/>
    </location>
</feature>
<name>A0A2U2B3F0_9BACT</name>
<evidence type="ECO:0000256" key="6">
    <source>
        <dbReference type="PROSITE-ProRule" id="PRU00552"/>
    </source>
</evidence>
<evidence type="ECO:0000256" key="3">
    <source>
        <dbReference type="ARBA" id="ARBA00022806"/>
    </source>
</evidence>
<dbReference type="InterPro" id="IPR027417">
    <property type="entry name" value="P-loop_NTPase"/>
</dbReference>
<dbReference type="GO" id="GO:0016787">
    <property type="term" value="F:hydrolase activity"/>
    <property type="evidence" value="ECO:0007669"/>
    <property type="project" value="UniProtKB-KW"/>
</dbReference>
<dbReference type="AlphaFoldDB" id="A0A2U2B3F0"/>
<dbReference type="RefSeq" id="WP_109266223.1">
    <property type="nucleotide sequence ID" value="NZ_QEWP01000031.1"/>
</dbReference>
<dbReference type="PROSITE" id="PS51192">
    <property type="entry name" value="HELICASE_ATP_BIND_1"/>
    <property type="match status" value="1"/>
</dbReference>
<dbReference type="OrthoDB" id="974172at2"/>
<evidence type="ECO:0000313" key="11">
    <source>
        <dbReference type="Proteomes" id="UP000244956"/>
    </source>
</evidence>
<dbReference type="SMART" id="SM00490">
    <property type="entry name" value="HELICc"/>
    <property type="match status" value="1"/>
</dbReference>
<dbReference type="CDD" id="cd18787">
    <property type="entry name" value="SF2_C_DEAD"/>
    <property type="match status" value="1"/>
</dbReference>
<dbReference type="SUPFAM" id="SSF52540">
    <property type="entry name" value="P-loop containing nucleoside triphosphate hydrolases"/>
    <property type="match status" value="1"/>
</dbReference>
<dbReference type="Gene3D" id="3.40.50.300">
    <property type="entry name" value="P-loop containing nucleotide triphosphate hydrolases"/>
    <property type="match status" value="2"/>
</dbReference>
<dbReference type="CDD" id="cd00268">
    <property type="entry name" value="DEADc"/>
    <property type="match status" value="1"/>
</dbReference>
<protein>
    <submittedName>
        <fullName evidence="10">ATP-dependent helicase</fullName>
    </submittedName>
</protein>
<dbReference type="Proteomes" id="UP000244956">
    <property type="component" value="Unassembled WGS sequence"/>
</dbReference>
<feature type="domain" description="Helicase ATP-binding" evidence="7">
    <location>
        <begin position="32"/>
        <end position="207"/>
    </location>
</feature>
<evidence type="ECO:0000313" key="10">
    <source>
        <dbReference type="EMBL" id="PWD97592.1"/>
    </source>
</evidence>
<dbReference type="InterPro" id="IPR050079">
    <property type="entry name" value="DEAD_box_RNA_helicase"/>
</dbReference>
<dbReference type="GO" id="GO:0005524">
    <property type="term" value="F:ATP binding"/>
    <property type="evidence" value="ECO:0007669"/>
    <property type="project" value="UniProtKB-KW"/>
</dbReference>
<feature type="domain" description="DEAD-box RNA helicase Q" evidence="9">
    <location>
        <begin position="1"/>
        <end position="29"/>
    </location>
</feature>
<evidence type="ECO:0000259" key="9">
    <source>
        <dbReference type="PROSITE" id="PS51195"/>
    </source>
</evidence>
<dbReference type="InterPro" id="IPR014001">
    <property type="entry name" value="Helicase_ATP-bd"/>
</dbReference>
<evidence type="ECO:0000259" key="8">
    <source>
        <dbReference type="PROSITE" id="PS51194"/>
    </source>
</evidence>
<proteinExistence type="inferred from homology"/>
<keyword evidence="1" id="KW-0547">Nucleotide-binding</keyword>
<comment type="caution">
    <text evidence="10">The sequence shown here is derived from an EMBL/GenBank/DDBJ whole genome shotgun (WGS) entry which is preliminary data.</text>
</comment>
<gene>
    <name evidence="10" type="ORF">DDZ16_19830</name>
</gene>
<dbReference type="GO" id="GO:0003676">
    <property type="term" value="F:nucleic acid binding"/>
    <property type="evidence" value="ECO:0007669"/>
    <property type="project" value="InterPro"/>
</dbReference>
<evidence type="ECO:0000256" key="2">
    <source>
        <dbReference type="ARBA" id="ARBA00022801"/>
    </source>
</evidence>
<dbReference type="PANTHER" id="PTHR47959:SF13">
    <property type="entry name" value="ATP-DEPENDENT RNA HELICASE RHLE"/>
    <property type="match status" value="1"/>
</dbReference>
<evidence type="ECO:0000256" key="4">
    <source>
        <dbReference type="ARBA" id="ARBA00022840"/>
    </source>
</evidence>
<dbReference type="PANTHER" id="PTHR47959">
    <property type="entry name" value="ATP-DEPENDENT RNA HELICASE RHLE-RELATED"/>
    <property type="match status" value="1"/>
</dbReference>
<accession>A0A2U2B3F0</accession>
<dbReference type="SMART" id="SM00487">
    <property type="entry name" value="DEXDc"/>
    <property type="match status" value="1"/>
</dbReference>
<dbReference type="Pfam" id="PF00270">
    <property type="entry name" value="DEAD"/>
    <property type="match status" value="1"/>
</dbReference>
<sequence>MKFEKYSFSEDIKSNLRNLGFKRPTDIQYKSIPPIMRGEDVLAVAQTGTGKTVAFALPVIQRLVTRQRKHDHKSVRCVVMVPTHELAIQVSRVFEELASGISLKIAGIFGGIDQDPQIERLKQGVDVVVATPGRLFDLESQGYLSLKAVETLILDEADHMLELGFKHDMNQLIRKLPYGRQVLFFSATINKHVKDMAYSLVHKAVRIQISPNDPVSKNIDHSVAFIEMDDKRFFLERIIREHPNSKILVFVRTKVRAERVMKALERVRLLSQTIHSDKDQNQRSHVMEQFSSGENKVLIATDVSARGIDIPDVDIVINYDIPEETENYVHRVGRTGRAQKRGLAIAFCSDEEKEQLTAIEGFLDRKITKMDIEKGAFEETLNMSGVEETNWQALIDEADELKNKKKRKNKKSRK</sequence>
<feature type="domain" description="Helicase C-terminal" evidence="8">
    <location>
        <begin position="218"/>
        <end position="378"/>
    </location>
</feature>
<dbReference type="InterPro" id="IPR014014">
    <property type="entry name" value="RNA_helicase_DEAD_Q_motif"/>
</dbReference>
<dbReference type="InterPro" id="IPR001650">
    <property type="entry name" value="Helicase_C-like"/>
</dbReference>
<comment type="similarity">
    <text evidence="5">Belongs to the DEAD box helicase family.</text>
</comment>
<keyword evidence="4" id="KW-0067">ATP-binding</keyword>
<dbReference type="Pfam" id="PF00271">
    <property type="entry name" value="Helicase_C"/>
    <property type="match status" value="1"/>
</dbReference>
<evidence type="ECO:0000256" key="1">
    <source>
        <dbReference type="ARBA" id="ARBA00022741"/>
    </source>
</evidence>